<proteinExistence type="predicted"/>
<dbReference type="GO" id="GO:0004523">
    <property type="term" value="F:RNA-DNA hybrid ribonuclease activity"/>
    <property type="evidence" value="ECO:0007669"/>
    <property type="project" value="InterPro"/>
</dbReference>
<feature type="domain" description="RNase H type-1" evidence="1">
    <location>
        <begin position="99"/>
        <end position="192"/>
    </location>
</feature>
<dbReference type="Proteomes" id="UP001497516">
    <property type="component" value="Chromosome 10"/>
</dbReference>
<dbReference type="AlphaFoldDB" id="A0AAV2CX22"/>
<dbReference type="PANTHER" id="PTHR47074">
    <property type="entry name" value="BNAC02G40300D PROTEIN"/>
    <property type="match status" value="1"/>
</dbReference>
<sequence>MVDLFLCNDSENCYEWMVKAMEENPNEGLERWCTLLWFLWRECNAHLFNGLWLPEQKIVPRAKAFLEEYQNQQQRTAIPVATVTAVQWRKPNPGRVKINTDVGFLADGGIGLGMVARDSKWKFIMAVAKRVICTWKVEEVETLAMEFGVQLAHQNNVLNSILEVDSLQPVHKLEDAASVHTEVDTICRSIRRYLISMGGRLGSMWGVQEMRLHT</sequence>
<dbReference type="EMBL" id="OZ034814">
    <property type="protein sequence ID" value="CAL1360859.1"/>
    <property type="molecule type" value="Genomic_DNA"/>
</dbReference>
<dbReference type="Pfam" id="PF13456">
    <property type="entry name" value="RVT_3"/>
    <property type="match status" value="1"/>
</dbReference>
<evidence type="ECO:0000313" key="2">
    <source>
        <dbReference type="EMBL" id="CAL1360859.1"/>
    </source>
</evidence>
<dbReference type="InterPro" id="IPR002156">
    <property type="entry name" value="RNaseH_domain"/>
</dbReference>
<evidence type="ECO:0000313" key="3">
    <source>
        <dbReference type="Proteomes" id="UP001497516"/>
    </source>
</evidence>
<dbReference type="PANTHER" id="PTHR47074:SF48">
    <property type="entry name" value="POLYNUCLEOTIDYL TRANSFERASE, RIBONUCLEASE H-LIKE SUPERFAMILY PROTEIN"/>
    <property type="match status" value="1"/>
</dbReference>
<dbReference type="GO" id="GO:0003676">
    <property type="term" value="F:nucleic acid binding"/>
    <property type="evidence" value="ECO:0007669"/>
    <property type="project" value="InterPro"/>
</dbReference>
<name>A0AAV2CX22_9ROSI</name>
<protein>
    <recommendedName>
        <fullName evidence="1">RNase H type-1 domain-containing protein</fullName>
    </recommendedName>
</protein>
<reference evidence="2 3" key="1">
    <citation type="submission" date="2024-04" db="EMBL/GenBank/DDBJ databases">
        <authorList>
            <person name="Fracassetti M."/>
        </authorList>
    </citation>
    <scope>NUCLEOTIDE SEQUENCE [LARGE SCALE GENOMIC DNA]</scope>
</reference>
<gene>
    <name evidence="2" type="ORF">LTRI10_LOCUS8266</name>
</gene>
<organism evidence="2 3">
    <name type="scientific">Linum trigynum</name>
    <dbReference type="NCBI Taxonomy" id="586398"/>
    <lineage>
        <taxon>Eukaryota</taxon>
        <taxon>Viridiplantae</taxon>
        <taxon>Streptophyta</taxon>
        <taxon>Embryophyta</taxon>
        <taxon>Tracheophyta</taxon>
        <taxon>Spermatophyta</taxon>
        <taxon>Magnoliopsida</taxon>
        <taxon>eudicotyledons</taxon>
        <taxon>Gunneridae</taxon>
        <taxon>Pentapetalae</taxon>
        <taxon>rosids</taxon>
        <taxon>fabids</taxon>
        <taxon>Malpighiales</taxon>
        <taxon>Linaceae</taxon>
        <taxon>Linum</taxon>
    </lineage>
</organism>
<accession>A0AAV2CX22</accession>
<keyword evidence="3" id="KW-1185">Reference proteome</keyword>
<dbReference type="InterPro" id="IPR052929">
    <property type="entry name" value="RNase_H-like_EbsB-rel"/>
</dbReference>
<evidence type="ECO:0000259" key="1">
    <source>
        <dbReference type="Pfam" id="PF13456"/>
    </source>
</evidence>